<dbReference type="EMBL" id="JACZZA010000008">
    <property type="protein sequence ID" value="MBE1161511.1"/>
    <property type="molecule type" value="Genomic_DNA"/>
</dbReference>
<name>A0ABR9GBV8_9GAMM</name>
<dbReference type="Proteomes" id="UP000651010">
    <property type="component" value="Unassembled WGS sequence"/>
</dbReference>
<evidence type="ECO:0000313" key="2">
    <source>
        <dbReference type="Proteomes" id="UP000651010"/>
    </source>
</evidence>
<gene>
    <name evidence="1" type="ORF">IGX34_14095</name>
</gene>
<organism evidence="1 2">
    <name type="scientific">Dyella acidiphila</name>
    <dbReference type="NCBI Taxonomy" id="2775866"/>
    <lineage>
        <taxon>Bacteria</taxon>
        <taxon>Pseudomonadati</taxon>
        <taxon>Pseudomonadota</taxon>
        <taxon>Gammaproteobacteria</taxon>
        <taxon>Lysobacterales</taxon>
        <taxon>Rhodanobacteraceae</taxon>
        <taxon>Dyella</taxon>
    </lineage>
</organism>
<accession>A0ABR9GBV8</accession>
<evidence type="ECO:0000313" key="1">
    <source>
        <dbReference type="EMBL" id="MBE1161511.1"/>
    </source>
</evidence>
<reference evidence="1 2" key="1">
    <citation type="submission" date="2020-09" db="EMBL/GenBank/DDBJ databases">
        <title>Dyella sp. 7MK23 isolated from forest soil.</title>
        <authorList>
            <person name="Fu J."/>
        </authorList>
    </citation>
    <scope>NUCLEOTIDE SEQUENCE [LARGE SCALE GENOMIC DNA]</scope>
    <source>
        <strain evidence="1 2">7MK23</strain>
    </source>
</reference>
<protein>
    <submittedName>
        <fullName evidence="1">Uncharacterized protein</fullName>
    </submittedName>
</protein>
<proteinExistence type="predicted"/>
<sequence length="51" mass="5601">MRPRSRAGGITLTVTLKDPYLTNDACSVLKETGAALIDVTHHNVTQEYPDM</sequence>
<keyword evidence="2" id="KW-1185">Reference proteome</keyword>
<comment type="caution">
    <text evidence="1">The sequence shown here is derived from an EMBL/GenBank/DDBJ whole genome shotgun (WGS) entry which is preliminary data.</text>
</comment>
<dbReference type="RefSeq" id="WP_192556356.1">
    <property type="nucleotide sequence ID" value="NZ_JACZZA010000008.1"/>
</dbReference>